<dbReference type="KEGG" id="msar:MSAR_15850"/>
<name>A0A7I7SQM3_9MYCO</name>
<organism evidence="1 2">
    <name type="scientific">Mycolicibacterium sarraceniae</name>
    <dbReference type="NCBI Taxonomy" id="1534348"/>
    <lineage>
        <taxon>Bacteria</taxon>
        <taxon>Bacillati</taxon>
        <taxon>Actinomycetota</taxon>
        <taxon>Actinomycetes</taxon>
        <taxon>Mycobacteriales</taxon>
        <taxon>Mycobacteriaceae</taxon>
        <taxon>Mycolicibacterium</taxon>
    </lineage>
</organism>
<protein>
    <submittedName>
        <fullName evidence="1">Uncharacterized protein</fullName>
    </submittedName>
</protein>
<evidence type="ECO:0000313" key="2">
    <source>
        <dbReference type="Proteomes" id="UP000466445"/>
    </source>
</evidence>
<sequence length="88" mass="9560">MNGMLARQPTEAEAREVFEDLLASYAAGDNPGIISCYGIDTEEIIAALYRVGEAAPNPPVELLDAARAAFNNRHAVASRRQHEILHQA</sequence>
<keyword evidence="2" id="KW-1185">Reference proteome</keyword>
<accession>A0A7I7SQM3</accession>
<proteinExistence type="predicted"/>
<gene>
    <name evidence="1" type="ORF">MSAR_15850</name>
</gene>
<evidence type="ECO:0000313" key="1">
    <source>
        <dbReference type="EMBL" id="BBY58449.1"/>
    </source>
</evidence>
<reference evidence="1 2" key="1">
    <citation type="journal article" date="2019" name="Emerg. Microbes Infect.">
        <title>Comprehensive subspecies identification of 175 nontuberculous mycobacteria species based on 7547 genomic profiles.</title>
        <authorList>
            <person name="Matsumoto Y."/>
            <person name="Kinjo T."/>
            <person name="Motooka D."/>
            <person name="Nabeya D."/>
            <person name="Jung N."/>
            <person name="Uechi K."/>
            <person name="Horii T."/>
            <person name="Iida T."/>
            <person name="Fujita J."/>
            <person name="Nakamura S."/>
        </authorList>
    </citation>
    <scope>NUCLEOTIDE SEQUENCE [LARGE SCALE GENOMIC DNA]</scope>
    <source>
        <strain evidence="1 2">JCM 30395</strain>
    </source>
</reference>
<dbReference type="Proteomes" id="UP000466445">
    <property type="component" value="Chromosome"/>
</dbReference>
<dbReference type="AlphaFoldDB" id="A0A7I7SQM3"/>
<dbReference type="EMBL" id="AP022595">
    <property type="protein sequence ID" value="BBY58449.1"/>
    <property type="molecule type" value="Genomic_DNA"/>
</dbReference>